<dbReference type="AlphaFoldDB" id="A0A4C1W9Z8"/>
<dbReference type="EMBL" id="BGZK01000492">
    <property type="protein sequence ID" value="GBP46954.1"/>
    <property type="molecule type" value="Genomic_DNA"/>
</dbReference>
<name>A0A4C1W9Z8_EUMVA</name>
<dbReference type="Proteomes" id="UP000299102">
    <property type="component" value="Unassembled WGS sequence"/>
</dbReference>
<gene>
    <name evidence="1" type="ORF">EVAR_30986_1</name>
</gene>
<evidence type="ECO:0000313" key="2">
    <source>
        <dbReference type="Proteomes" id="UP000299102"/>
    </source>
</evidence>
<reference evidence="1 2" key="1">
    <citation type="journal article" date="2019" name="Commun. Biol.">
        <title>The bagworm genome reveals a unique fibroin gene that provides high tensile strength.</title>
        <authorList>
            <person name="Kono N."/>
            <person name="Nakamura H."/>
            <person name="Ohtoshi R."/>
            <person name="Tomita M."/>
            <person name="Numata K."/>
            <person name="Arakawa K."/>
        </authorList>
    </citation>
    <scope>NUCLEOTIDE SEQUENCE [LARGE SCALE GENOMIC DNA]</scope>
</reference>
<organism evidence="1 2">
    <name type="scientific">Eumeta variegata</name>
    <name type="common">Bagworm moth</name>
    <name type="synonym">Eumeta japonica</name>
    <dbReference type="NCBI Taxonomy" id="151549"/>
    <lineage>
        <taxon>Eukaryota</taxon>
        <taxon>Metazoa</taxon>
        <taxon>Ecdysozoa</taxon>
        <taxon>Arthropoda</taxon>
        <taxon>Hexapoda</taxon>
        <taxon>Insecta</taxon>
        <taxon>Pterygota</taxon>
        <taxon>Neoptera</taxon>
        <taxon>Endopterygota</taxon>
        <taxon>Lepidoptera</taxon>
        <taxon>Glossata</taxon>
        <taxon>Ditrysia</taxon>
        <taxon>Tineoidea</taxon>
        <taxon>Psychidae</taxon>
        <taxon>Oiketicinae</taxon>
        <taxon>Eumeta</taxon>
    </lineage>
</organism>
<evidence type="ECO:0000313" key="1">
    <source>
        <dbReference type="EMBL" id="GBP46954.1"/>
    </source>
</evidence>
<proteinExistence type="predicted"/>
<comment type="caution">
    <text evidence="1">The sequence shown here is derived from an EMBL/GenBank/DDBJ whole genome shotgun (WGS) entry which is preliminary data.</text>
</comment>
<keyword evidence="2" id="KW-1185">Reference proteome</keyword>
<sequence length="165" mass="17957">MPSWVHVFFGQHAAAREPPPTLLPSGRRRLKLDASPQDYTFTTTRLSPPSSLRRFSCPHRPSPMRPSMPPAVAKLEVHDASPGRGANSQHARYHCPLQPSTTLVAAPPVPGAPTPTIAVDEPETLGAFALHLVHMHRCACIPGWAPLRPAKPNATTSYEPVRFLS</sequence>
<protein>
    <submittedName>
        <fullName evidence="1">Uncharacterized protein</fullName>
    </submittedName>
</protein>
<accession>A0A4C1W9Z8</accession>